<dbReference type="EMBL" id="DRMH01000055">
    <property type="protein sequence ID" value="HFC97670.1"/>
    <property type="molecule type" value="Genomic_DNA"/>
</dbReference>
<dbReference type="AlphaFoldDB" id="A0A7C3CFY1"/>
<dbReference type="Pfam" id="PF09820">
    <property type="entry name" value="AAA-ATPase_like"/>
    <property type="match status" value="1"/>
</dbReference>
<feature type="domain" description="AAA-ATPase-like" evidence="1">
    <location>
        <begin position="36"/>
        <end position="205"/>
    </location>
</feature>
<proteinExistence type="predicted"/>
<evidence type="ECO:0000313" key="2">
    <source>
        <dbReference type="EMBL" id="HFC97670.1"/>
    </source>
</evidence>
<sequence length="206" mass="24598">MNWAVFSVNTGCWCFAGSQIPDFDRIHYNGFMRRLPLDTSSFKQIRERVWVYVDKTPWIHRLVTEGICYFLSRPRRFGKSLTINTLKELFRGNRKLFEGLYIHDKWDFTEHPVLIFDFNEISHENAENLKRGLQYRLITYAQDYGVDLPEGDLRERFDRLIKALYRKTGRPVVVLVDEYDKPILDHLGLGEERMHIARQNREVLKN</sequence>
<dbReference type="PANTHER" id="PTHR34825:SF1">
    <property type="entry name" value="AAA-ATPASE-LIKE DOMAIN-CONTAINING PROTEIN"/>
    <property type="match status" value="1"/>
</dbReference>
<dbReference type="InterPro" id="IPR018631">
    <property type="entry name" value="AAA-ATPase-like_dom"/>
</dbReference>
<name>A0A7C3CFY1_9BACT</name>
<comment type="caution">
    <text evidence="2">The sequence shown here is derived from an EMBL/GenBank/DDBJ whole genome shotgun (WGS) entry which is preliminary data.</text>
</comment>
<dbReference type="InterPro" id="IPR027417">
    <property type="entry name" value="P-loop_NTPase"/>
</dbReference>
<gene>
    <name evidence="2" type="ORF">ENJ40_04310</name>
</gene>
<dbReference type="SUPFAM" id="SSF52540">
    <property type="entry name" value="P-loop containing nucleoside triphosphate hydrolases"/>
    <property type="match status" value="1"/>
</dbReference>
<evidence type="ECO:0000259" key="1">
    <source>
        <dbReference type="Pfam" id="PF09820"/>
    </source>
</evidence>
<dbReference type="PANTHER" id="PTHR34825">
    <property type="entry name" value="CONSERVED PROTEIN, WITH A WEAK D-GALACTARATE DEHYDRATASE/ALTRONATE HYDROLASE DOMAIN"/>
    <property type="match status" value="1"/>
</dbReference>
<organism evidence="2">
    <name type="scientific">Thermosulfurimonas dismutans</name>
    <dbReference type="NCBI Taxonomy" id="999894"/>
    <lineage>
        <taxon>Bacteria</taxon>
        <taxon>Pseudomonadati</taxon>
        <taxon>Thermodesulfobacteriota</taxon>
        <taxon>Thermodesulfobacteria</taxon>
        <taxon>Thermodesulfobacteriales</taxon>
        <taxon>Thermodesulfobacteriaceae</taxon>
        <taxon>Thermosulfurimonas</taxon>
    </lineage>
</organism>
<accession>A0A7C3CFY1</accession>
<feature type="non-terminal residue" evidence="2">
    <location>
        <position position="206"/>
    </location>
</feature>
<reference evidence="2" key="1">
    <citation type="journal article" date="2020" name="mSystems">
        <title>Genome- and Community-Level Interaction Insights into Carbon Utilization and Element Cycling Functions of Hydrothermarchaeota in Hydrothermal Sediment.</title>
        <authorList>
            <person name="Zhou Z."/>
            <person name="Liu Y."/>
            <person name="Xu W."/>
            <person name="Pan J."/>
            <person name="Luo Z.H."/>
            <person name="Li M."/>
        </authorList>
    </citation>
    <scope>NUCLEOTIDE SEQUENCE [LARGE SCALE GENOMIC DNA]</scope>
    <source>
        <strain evidence="2">HyVt-483</strain>
    </source>
</reference>
<protein>
    <recommendedName>
        <fullName evidence="1">AAA-ATPase-like domain-containing protein</fullName>
    </recommendedName>
</protein>
<dbReference type="Proteomes" id="UP000886043">
    <property type="component" value="Unassembled WGS sequence"/>
</dbReference>